<evidence type="ECO:0000313" key="2">
    <source>
        <dbReference type="EMBL" id="TYC17370.1"/>
    </source>
</evidence>
<dbReference type="InterPro" id="IPR058548">
    <property type="entry name" value="MlaB-like_STAS"/>
</dbReference>
<dbReference type="OrthoDB" id="3468289at2"/>
<dbReference type="PROSITE" id="PS50801">
    <property type="entry name" value="STAS"/>
    <property type="match status" value="1"/>
</dbReference>
<dbReference type="Proteomes" id="UP000322634">
    <property type="component" value="Unassembled WGS sequence"/>
</dbReference>
<proteinExistence type="predicted"/>
<organism evidence="2 3">
    <name type="scientific">Actinomadura syzygii</name>
    <dbReference type="NCBI Taxonomy" id="1427538"/>
    <lineage>
        <taxon>Bacteria</taxon>
        <taxon>Bacillati</taxon>
        <taxon>Actinomycetota</taxon>
        <taxon>Actinomycetes</taxon>
        <taxon>Streptosporangiales</taxon>
        <taxon>Thermomonosporaceae</taxon>
        <taxon>Actinomadura</taxon>
    </lineage>
</organism>
<evidence type="ECO:0000259" key="1">
    <source>
        <dbReference type="PROSITE" id="PS50801"/>
    </source>
</evidence>
<dbReference type="Pfam" id="PF13466">
    <property type="entry name" value="STAS_2"/>
    <property type="match status" value="1"/>
</dbReference>
<dbReference type="CDD" id="cd07043">
    <property type="entry name" value="STAS_anti-anti-sigma_factors"/>
    <property type="match status" value="1"/>
</dbReference>
<accession>A0A5D0UHX7</accession>
<reference evidence="2 3" key="1">
    <citation type="submission" date="2019-08" db="EMBL/GenBank/DDBJ databases">
        <title>Actinomadura sp. nov. CYP1-5 isolated from mountain soil.</title>
        <authorList>
            <person name="Songsumanus A."/>
            <person name="Kuncharoen N."/>
            <person name="Kudo T."/>
            <person name="Yuki M."/>
            <person name="Igarashi Y."/>
            <person name="Tanasupawat S."/>
        </authorList>
    </citation>
    <scope>NUCLEOTIDE SEQUENCE [LARGE SCALE GENOMIC DNA]</scope>
    <source>
        <strain evidence="2 3">GKU157</strain>
    </source>
</reference>
<dbReference type="EMBL" id="VSFF01000002">
    <property type="protein sequence ID" value="TYC17370.1"/>
    <property type="molecule type" value="Genomic_DNA"/>
</dbReference>
<evidence type="ECO:0000313" key="3">
    <source>
        <dbReference type="Proteomes" id="UP000322634"/>
    </source>
</evidence>
<dbReference type="Gene3D" id="3.30.750.24">
    <property type="entry name" value="STAS domain"/>
    <property type="match status" value="1"/>
</dbReference>
<protein>
    <submittedName>
        <fullName evidence="2">STAS domain-containing protein</fullName>
    </submittedName>
</protein>
<gene>
    <name evidence="2" type="ORF">FXF65_04980</name>
</gene>
<dbReference type="AlphaFoldDB" id="A0A5D0UHX7"/>
<dbReference type="SUPFAM" id="SSF52091">
    <property type="entry name" value="SpoIIaa-like"/>
    <property type="match status" value="1"/>
</dbReference>
<name>A0A5D0UHX7_9ACTN</name>
<keyword evidence="3" id="KW-1185">Reference proteome</keyword>
<comment type="caution">
    <text evidence="2">The sequence shown here is derived from an EMBL/GenBank/DDBJ whole genome shotgun (WGS) entry which is preliminary data.</text>
</comment>
<sequence>MNSLIRSRIAFSSMKWLPIVVFRPGRAQEGPTDESLAYTEPHTVAAPPVRGEERMTVWRITEGEGGTEPGERGVPCDIVEHDTALLRIAAATGSPWLLMAGEIDVSNSSDVTRAVRGARARGAGDVHVDLGAVEFVDVAGLRAFTLAAGELHERGRMLVLHAVSTHLDKLFGLIGWSETPGLRIHCRPRA</sequence>
<dbReference type="InterPro" id="IPR002645">
    <property type="entry name" value="STAS_dom"/>
</dbReference>
<dbReference type="InterPro" id="IPR036513">
    <property type="entry name" value="STAS_dom_sf"/>
</dbReference>
<feature type="domain" description="STAS" evidence="1">
    <location>
        <begin position="97"/>
        <end position="190"/>
    </location>
</feature>